<dbReference type="FunFam" id="3.40.50.1380:FF:000001">
    <property type="entry name" value="Bifunctional purine biosynthesis protein PurH"/>
    <property type="match status" value="1"/>
</dbReference>
<dbReference type="GO" id="GO:0006189">
    <property type="term" value="P:'de novo' IMP biosynthetic process"/>
    <property type="evidence" value="ECO:0007669"/>
    <property type="project" value="UniProtKB-UniRule"/>
</dbReference>
<dbReference type="PANTHER" id="PTHR11692:SF0">
    <property type="entry name" value="BIFUNCTIONAL PURINE BIOSYNTHESIS PROTEIN ATIC"/>
    <property type="match status" value="1"/>
</dbReference>
<evidence type="ECO:0000256" key="5">
    <source>
        <dbReference type="ARBA" id="ARBA00022755"/>
    </source>
</evidence>
<comment type="pathway">
    <text evidence="2 8">Purine metabolism; IMP biosynthesis via de novo pathway; 5-formamido-1-(5-phospho-D-ribosyl)imidazole-4-carboxamide from 5-amino-1-(5-phospho-D-ribosyl)imidazole-4-carboxamide (10-formyl THF route): step 1/1.</text>
</comment>
<gene>
    <name evidence="8" type="primary">purH</name>
    <name evidence="10" type="ordered locus">Sulac_2668</name>
</gene>
<dbReference type="KEGG" id="sap:Sulac_2668"/>
<dbReference type="InterPro" id="IPR036914">
    <property type="entry name" value="MGS-like_dom_sf"/>
</dbReference>
<evidence type="ECO:0000256" key="6">
    <source>
        <dbReference type="ARBA" id="ARBA00022801"/>
    </source>
</evidence>
<reference evidence="10 11" key="2">
    <citation type="journal article" date="2012" name="Stand. Genomic Sci.">
        <title>Complete genome sequence of the moderately thermophilic mineral-sulfide-oxidizing firmicute Sulfobacillus acidophilus type strain (NAL(T)).</title>
        <authorList>
            <person name="Anderson I."/>
            <person name="Chertkov O."/>
            <person name="Chen A."/>
            <person name="Saunders E."/>
            <person name="Lapidus A."/>
            <person name="Nolan M."/>
            <person name="Lucas S."/>
            <person name="Hammon N."/>
            <person name="Deshpande S."/>
            <person name="Cheng J.F."/>
            <person name="Han C."/>
            <person name="Tapia R."/>
            <person name="Goodwin L.A."/>
            <person name="Pitluck S."/>
            <person name="Liolios K."/>
            <person name="Pagani I."/>
            <person name="Ivanova N."/>
            <person name="Mikhailova N."/>
            <person name="Pati A."/>
            <person name="Palaniappan K."/>
            <person name="Land M."/>
            <person name="Pan C."/>
            <person name="Rohde M."/>
            <person name="Pukall R."/>
            <person name="Goker M."/>
            <person name="Detter J.C."/>
            <person name="Woyke T."/>
            <person name="Bristow J."/>
            <person name="Eisen J.A."/>
            <person name="Markowitz V."/>
            <person name="Hugenholtz P."/>
            <person name="Kyrpides N.C."/>
            <person name="Klenk H.P."/>
            <person name="Mavromatis K."/>
        </authorList>
    </citation>
    <scope>NUCLEOTIDE SEQUENCE [LARGE SCALE GENOMIC DNA]</scope>
    <source>
        <strain evidence="11">ATCC 700253 / DSM 10332 / NAL</strain>
    </source>
</reference>
<evidence type="ECO:0000313" key="10">
    <source>
        <dbReference type="EMBL" id="AEW06130.1"/>
    </source>
</evidence>
<comment type="domain">
    <text evidence="8">The IMP cyclohydrolase activity resides in the N-terminal region.</text>
</comment>
<dbReference type="InterPro" id="IPR016193">
    <property type="entry name" value="Cytidine_deaminase-like"/>
</dbReference>
<dbReference type="SMART" id="SM00798">
    <property type="entry name" value="AICARFT_IMPCHas"/>
    <property type="match status" value="1"/>
</dbReference>
<comment type="catalytic activity">
    <reaction evidence="8">
        <text>IMP + H2O = 5-formamido-1-(5-phospho-D-ribosyl)imidazole-4-carboxamide</text>
        <dbReference type="Rhea" id="RHEA:18445"/>
        <dbReference type="ChEBI" id="CHEBI:15377"/>
        <dbReference type="ChEBI" id="CHEBI:58053"/>
        <dbReference type="ChEBI" id="CHEBI:58467"/>
        <dbReference type="EC" id="3.5.4.10"/>
    </reaction>
</comment>
<keyword evidence="5 8" id="KW-0658">Purine biosynthesis</keyword>
<dbReference type="NCBIfam" id="NF002049">
    <property type="entry name" value="PRK00881.1"/>
    <property type="match status" value="1"/>
</dbReference>
<dbReference type="InterPro" id="IPR024051">
    <property type="entry name" value="AICAR_Tfase_dup_dom_sf"/>
</dbReference>
<name>G8TXC8_SULAD</name>
<evidence type="ECO:0000256" key="8">
    <source>
        <dbReference type="HAMAP-Rule" id="MF_00139"/>
    </source>
</evidence>
<evidence type="ECO:0000256" key="2">
    <source>
        <dbReference type="ARBA" id="ARBA00004954"/>
    </source>
</evidence>
<dbReference type="SUPFAM" id="SSF53927">
    <property type="entry name" value="Cytidine deaminase-like"/>
    <property type="match status" value="1"/>
</dbReference>
<dbReference type="HOGENOM" id="CLU_016316_5_2_9"/>
<evidence type="ECO:0000256" key="4">
    <source>
        <dbReference type="ARBA" id="ARBA00022679"/>
    </source>
</evidence>
<dbReference type="GO" id="GO:0005829">
    <property type="term" value="C:cytosol"/>
    <property type="evidence" value="ECO:0007669"/>
    <property type="project" value="TreeGrafter"/>
</dbReference>
<dbReference type="SMART" id="SM00851">
    <property type="entry name" value="MGS"/>
    <property type="match status" value="1"/>
</dbReference>
<dbReference type="Proteomes" id="UP000005439">
    <property type="component" value="Chromosome"/>
</dbReference>
<dbReference type="SUPFAM" id="SSF52335">
    <property type="entry name" value="Methylglyoxal synthase-like"/>
    <property type="match status" value="1"/>
</dbReference>
<dbReference type="HAMAP" id="MF_00139">
    <property type="entry name" value="PurH"/>
    <property type="match status" value="1"/>
</dbReference>
<dbReference type="Pfam" id="PF01808">
    <property type="entry name" value="AICARFT_IMPCHas"/>
    <property type="match status" value="1"/>
</dbReference>
<dbReference type="STRING" id="679936.Sulac_2668"/>
<evidence type="ECO:0000256" key="3">
    <source>
        <dbReference type="ARBA" id="ARBA00007667"/>
    </source>
</evidence>
<dbReference type="GO" id="GO:0004643">
    <property type="term" value="F:phosphoribosylaminoimidazolecarboxamide formyltransferase activity"/>
    <property type="evidence" value="ECO:0007669"/>
    <property type="project" value="UniProtKB-UniRule"/>
</dbReference>
<dbReference type="PATRIC" id="fig|679936.5.peg.2761"/>
<dbReference type="GO" id="GO:0003937">
    <property type="term" value="F:IMP cyclohydrolase activity"/>
    <property type="evidence" value="ECO:0007669"/>
    <property type="project" value="UniProtKB-UniRule"/>
</dbReference>
<proteinExistence type="inferred from homology"/>
<keyword evidence="6 8" id="KW-0378">Hydrolase</keyword>
<keyword evidence="4 8" id="KW-0808">Transferase</keyword>
<dbReference type="PROSITE" id="PS51855">
    <property type="entry name" value="MGS"/>
    <property type="match status" value="1"/>
</dbReference>
<dbReference type="InterPro" id="IPR011607">
    <property type="entry name" value="MGS-like_dom"/>
</dbReference>
<evidence type="ECO:0000256" key="7">
    <source>
        <dbReference type="ARBA" id="ARBA00023268"/>
    </source>
</evidence>
<dbReference type="Pfam" id="PF02142">
    <property type="entry name" value="MGS"/>
    <property type="match status" value="1"/>
</dbReference>
<comment type="similarity">
    <text evidence="3 8">Belongs to the PurH family.</text>
</comment>
<protein>
    <recommendedName>
        <fullName evidence="8">Bifunctional purine biosynthesis protein PurH</fullName>
    </recommendedName>
    <domain>
        <recommendedName>
            <fullName evidence="8">Phosphoribosylaminoimidazolecarboxamide formyltransferase</fullName>
            <ecNumber evidence="8">2.1.2.3</ecNumber>
        </recommendedName>
        <alternativeName>
            <fullName evidence="8">AICAR transformylase</fullName>
        </alternativeName>
    </domain>
    <domain>
        <recommendedName>
            <fullName evidence="8">IMP cyclohydrolase</fullName>
            <ecNumber evidence="8">3.5.4.10</ecNumber>
        </recommendedName>
        <alternativeName>
            <fullName evidence="8">ATIC</fullName>
        </alternativeName>
        <alternativeName>
            <fullName evidence="8">IMP synthase</fullName>
        </alternativeName>
        <alternativeName>
            <fullName evidence="8">Inosinicase</fullName>
        </alternativeName>
    </domain>
</protein>
<dbReference type="Gene3D" id="3.40.50.1380">
    <property type="entry name" value="Methylglyoxal synthase-like domain"/>
    <property type="match status" value="1"/>
</dbReference>
<dbReference type="EC" id="2.1.2.3" evidence="8"/>
<dbReference type="InterPro" id="IPR002695">
    <property type="entry name" value="PurH-like"/>
</dbReference>
<comment type="catalytic activity">
    <reaction evidence="8">
        <text>(6R)-10-formyltetrahydrofolate + 5-amino-1-(5-phospho-beta-D-ribosyl)imidazole-4-carboxamide = 5-formamido-1-(5-phospho-D-ribosyl)imidazole-4-carboxamide + (6S)-5,6,7,8-tetrahydrofolate</text>
        <dbReference type="Rhea" id="RHEA:22192"/>
        <dbReference type="ChEBI" id="CHEBI:57453"/>
        <dbReference type="ChEBI" id="CHEBI:58467"/>
        <dbReference type="ChEBI" id="CHEBI:58475"/>
        <dbReference type="ChEBI" id="CHEBI:195366"/>
        <dbReference type="EC" id="2.1.2.3"/>
    </reaction>
</comment>
<dbReference type="PANTHER" id="PTHR11692">
    <property type="entry name" value="BIFUNCTIONAL PURINE BIOSYNTHESIS PROTEIN PURH"/>
    <property type="match status" value="1"/>
</dbReference>
<reference evidence="11" key="1">
    <citation type="submission" date="2011-12" db="EMBL/GenBank/DDBJ databases">
        <title>The complete genome of chromosome of Sulfobacillus acidophilus DSM 10332.</title>
        <authorList>
            <person name="Lucas S."/>
            <person name="Han J."/>
            <person name="Lapidus A."/>
            <person name="Bruce D."/>
            <person name="Goodwin L."/>
            <person name="Pitluck S."/>
            <person name="Peters L."/>
            <person name="Kyrpides N."/>
            <person name="Mavromatis K."/>
            <person name="Ivanova N."/>
            <person name="Mikhailova N."/>
            <person name="Chertkov O."/>
            <person name="Saunders E."/>
            <person name="Detter J.C."/>
            <person name="Tapia R."/>
            <person name="Han C."/>
            <person name="Land M."/>
            <person name="Hauser L."/>
            <person name="Markowitz V."/>
            <person name="Cheng J.-F."/>
            <person name="Hugenholtz P."/>
            <person name="Woyke T."/>
            <person name="Wu D."/>
            <person name="Pukall R."/>
            <person name="Gehrich-Schroeter G."/>
            <person name="Schneider S."/>
            <person name="Klenk H.-P."/>
            <person name="Eisen J.A."/>
        </authorList>
    </citation>
    <scope>NUCLEOTIDE SEQUENCE [LARGE SCALE GENOMIC DNA]</scope>
    <source>
        <strain evidence="11">ATCC 700253 / DSM 10332 / NAL</strain>
    </source>
</reference>
<comment type="pathway">
    <text evidence="1 8">Purine metabolism; IMP biosynthesis via de novo pathway; IMP from 5-formamido-1-(5-phospho-D-ribosyl)imidazole-4-carboxamide: step 1/1.</text>
</comment>
<keyword evidence="11" id="KW-1185">Reference proteome</keyword>
<dbReference type="Gene3D" id="3.40.140.20">
    <property type="match status" value="2"/>
</dbReference>
<dbReference type="CDD" id="cd01421">
    <property type="entry name" value="IMPCH"/>
    <property type="match status" value="1"/>
</dbReference>
<dbReference type="EC" id="3.5.4.10" evidence="8"/>
<keyword evidence="7 8" id="KW-0511">Multifunctional enzyme</keyword>
<dbReference type="AlphaFoldDB" id="G8TXC8"/>
<feature type="domain" description="MGS-like" evidence="9">
    <location>
        <begin position="1"/>
        <end position="144"/>
    </location>
</feature>
<accession>G8TXC8</accession>
<dbReference type="UniPathway" id="UPA00074">
    <property type="reaction ID" value="UER00133"/>
</dbReference>
<evidence type="ECO:0000256" key="1">
    <source>
        <dbReference type="ARBA" id="ARBA00004844"/>
    </source>
</evidence>
<dbReference type="PIRSF" id="PIRSF000414">
    <property type="entry name" value="AICARFT_IMPCHas"/>
    <property type="match status" value="1"/>
</dbReference>
<evidence type="ECO:0000313" key="11">
    <source>
        <dbReference type="Proteomes" id="UP000005439"/>
    </source>
</evidence>
<dbReference type="EMBL" id="CP003179">
    <property type="protein sequence ID" value="AEW06130.1"/>
    <property type="molecule type" value="Genomic_DNA"/>
</dbReference>
<sequence>MDSWALISVSDKRGLVDLARWLVDQGLQLLATQSTATALSESGFTVHTVESLTGFGEILDGRVKTLHPKVYAGLLADESLAHHRAQREALEAPRIDVVVVNLYPYETALEQNAPLADRIESIDIGGVALIRAAAKNFARVIPVVDPEQYAEFMQKPLHEWTLNERRLWAQAALYHTAWYDAMIASTLGPLPEGWWPRRWAIGGTRQESLRYGENPHQPAAFYRWPGPGGVAHGTLLQGKALSYNNWADLDTAWRLAASLEEEPAAVVVKHQTPCAVAVADTVNEAYRKAHDADPVSIFGGIVAVNRPVDTSLAEALTDLFLEVVVAPDFTPEALATLGRKKNLRVFQVPAGAHPMDWEVRSVTGGLLVQARDDHYSAWDRWTRVAGPDWAGRVSPADLRLAWASVAMVKSNAIVVVNHGVTVGIGGGQTNRVDAARQALERAGANAQGAVLASDGFFPFGDVLELCQAYGIAVVIEPGGSVRDQESVEKAEQYGITLLFTGERHFRH</sequence>
<evidence type="ECO:0000259" key="9">
    <source>
        <dbReference type="PROSITE" id="PS51855"/>
    </source>
</evidence>
<organism evidence="10 11">
    <name type="scientific">Sulfobacillus acidophilus (strain ATCC 700253 / DSM 10332 / NAL)</name>
    <dbReference type="NCBI Taxonomy" id="679936"/>
    <lineage>
        <taxon>Bacteria</taxon>
        <taxon>Bacillati</taxon>
        <taxon>Bacillota</taxon>
        <taxon>Clostridia</taxon>
        <taxon>Eubacteriales</taxon>
        <taxon>Clostridiales Family XVII. Incertae Sedis</taxon>
        <taxon>Sulfobacillus</taxon>
    </lineage>
</organism>